<accession>A0A6M4JR53</accession>
<dbReference type="KEGG" id="bsu:BSU40180"/>
<dbReference type="RefSeq" id="WP_003226979.1">
    <property type="nucleotide sequence ID" value="NC_000964.3"/>
</dbReference>
<dbReference type="SMR" id="A0A6M4JR53"/>
<organism evidence="1">
    <name type="scientific">Bacillus subtilis (strain 168)</name>
    <dbReference type="NCBI Taxonomy" id="224308"/>
    <lineage>
        <taxon>Bacteria</taxon>
        <taxon>Bacillati</taxon>
        <taxon>Bacillota</taxon>
        <taxon>Bacilli</taxon>
        <taxon>Bacillales</taxon>
        <taxon>Bacillaceae</taxon>
        <taxon>Bacillus</taxon>
    </lineage>
</organism>
<dbReference type="EMBL" id="CP052842">
    <property type="protein sequence ID" value="QJP90685.1"/>
    <property type="molecule type" value="Genomic_DNA"/>
</dbReference>
<protein>
    <submittedName>
        <fullName evidence="1">YydF family exported signaling peptide</fullName>
    </submittedName>
</protein>
<dbReference type="NCBIfam" id="TIGR04077">
    <property type="entry name" value="expor_sig_YdyF"/>
    <property type="match status" value="1"/>
</dbReference>
<dbReference type="AlphaFoldDB" id="A0A6M4JR53"/>
<sequence>MKKEITNNETVKNLEFKGLLDESQKLAKVNDLWYFVKSKENRWILGSGH</sequence>
<gene>
    <name evidence="1" type="ORF">HIR78_22865</name>
</gene>
<evidence type="ECO:0000313" key="1">
    <source>
        <dbReference type="EMBL" id="QJP90685.1"/>
    </source>
</evidence>
<dbReference type="InterPro" id="IPR023898">
    <property type="entry name" value="YydF-like"/>
</dbReference>
<proteinExistence type="predicted"/>
<reference evidence="1" key="1">
    <citation type="submission" date="2020-04" db="EMBL/GenBank/DDBJ databases">
        <title>Phage recombination drives evolution of spore-forming Bacilli.</title>
        <authorList>
            <person name="Dragos A."/>
            <person name="Kovacs A.T."/>
        </authorList>
    </citation>
    <scope>NUCLEOTIDE SEQUENCE</scope>
    <source>
        <strain evidence="1">168</strain>
    </source>
</reference>
<dbReference type="OrthoDB" id="2411793at2"/>
<name>A0A6M4JR53_BACSU</name>